<gene>
    <name evidence="1" type="ORF">DERF_004888</name>
</gene>
<comment type="caution">
    <text evidence="1">The sequence shown here is derived from an EMBL/GenBank/DDBJ whole genome shotgun (WGS) entry which is preliminary data.</text>
</comment>
<dbReference type="EMBL" id="ASGP02000002">
    <property type="protein sequence ID" value="KAH9521215.1"/>
    <property type="molecule type" value="Genomic_DNA"/>
</dbReference>
<evidence type="ECO:0000313" key="1">
    <source>
        <dbReference type="EMBL" id="KAH9521215.1"/>
    </source>
</evidence>
<dbReference type="AlphaFoldDB" id="A0A922LAL7"/>
<evidence type="ECO:0000313" key="2">
    <source>
        <dbReference type="Proteomes" id="UP000790347"/>
    </source>
</evidence>
<proteinExistence type="predicted"/>
<reference evidence="1" key="1">
    <citation type="submission" date="2013-05" db="EMBL/GenBank/DDBJ databases">
        <authorList>
            <person name="Yim A.K.Y."/>
            <person name="Chan T.F."/>
            <person name="Ji K.M."/>
            <person name="Liu X.Y."/>
            <person name="Zhou J.W."/>
            <person name="Li R.Q."/>
            <person name="Yang K.Y."/>
            <person name="Li J."/>
            <person name="Li M."/>
            <person name="Law P.T.W."/>
            <person name="Wu Y.L."/>
            <person name="Cai Z.L."/>
            <person name="Qin H."/>
            <person name="Bao Y."/>
            <person name="Leung R.K.K."/>
            <person name="Ng P.K.S."/>
            <person name="Zou J."/>
            <person name="Zhong X.J."/>
            <person name="Ran P.X."/>
            <person name="Zhong N.S."/>
            <person name="Liu Z.G."/>
            <person name="Tsui S.K.W."/>
        </authorList>
    </citation>
    <scope>NUCLEOTIDE SEQUENCE</scope>
    <source>
        <strain evidence="1">Derf</strain>
        <tissue evidence="1">Whole organism</tissue>
    </source>
</reference>
<organism evidence="1 2">
    <name type="scientific">Dermatophagoides farinae</name>
    <name type="common">American house dust mite</name>
    <dbReference type="NCBI Taxonomy" id="6954"/>
    <lineage>
        <taxon>Eukaryota</taxon>
        <taxon>Metazoa</taxon>
        <taxon>Ecdysozoa</taxon>
        <taxon>Arthropoda</taxon>
        <taxon>Chelicerata</taxon>
        <taxon>Arachnida</taxon>
        <taxon>Acari</taxon>
        <taxon>Acariformes</taxon>
        <taxon>Sarcoptiformes</taxon>
        <taxon>Astigmata</taxon>
        <taxon>Psoroptidia</taxon>
        <taxon>Analgoidea</taxon>
        <taxon>Pyroglyphidae</taxon>
        <taxon>Dermatophagoidinae</taxon>
        <taxon>Dermatophagoides</taxon>
    </lineage>
</organism>
<name>A0A922LAL7_DERFA</name>
<protein>
    <submittedName>
        <fullName evidence="1">Uncharacterized protein</fullName>
    </submittedName>
</protein>
<dbReference type="Proteomes" id="UP000790347">
    <property type="component" value="Unassembled WGS sequence"/>
</dbReference>
<reference evidence="1" key="2">
    <citation type="journal article" date="2022" name="Res Sq">
        <title>Comparative Genomics Reveals Insights into the Divergent Evolution of Astigmatic Mites and Household Pest Adaptations.</title>
        <authorList>
            <person name="Xiong Q."/>
            <person name="Wan A.T.-Y."/>
            <person name="Liu X.-Y."/>
            <person name="Fung C.S.-H."/>
            <person name="Xiao X."/>
            <person name="Malainual N."/>
            <person name="Hou J."/>
            <person name="Wang L."/>
            <person name="Wang M."/>
            <person name="Yang K."/>
            <person name="Cui Y."/>
            <person name="Leung E."/>
            <person name="Nong W."/>
            <person name="Shin S.-K."/>
            <person name="Au S."/>
            <person name="Jeong K.Y."/>
            <person name="Chew F.T."/>
            <person name="Hui J."/>
            <person name="Leung T.F."/>
            <person name="Tungtrongchitr A."/>
            <person name="Zhong N."/>
            <person name="Liu Z."/>
            <person name="Tsui S."/>
        </authorList>
    </citation>
    <scope>NUCLEOTIDE SEQUENCE</scope>
    <source>
        <strain evidence="1">Derf</strain>
        <tissue evidence="1">Whole organism</tissue>
    </source>
</reference>
<sequence length="84" mass="9316">MAVRICGQIAAVDELLLYSYSYCLPMKNSKRVNTNLLPSAFRLKSAAVNDADIRSDPSKLCCTNAERDMTAGIRLSATVELYWP</sequence>
<accession>A0A922LAL7</accession>
<keyword evidence="2" id="KW-1185">Reference proteome</keyword>